<evidence type="ECO:0000313" key="3">
    <source>
        <dbReference type="Proteomes" id="UP000009284"/>
    </source>
</evidence>
<dbReference type="AlphaFoldDB" id="G4QAE5"/>
<keyword evidence="2" id="KW-0645">Protease</keyword>
<dbReference type="GO" id="GO:0006508">
    <property type="term" value="P:proteolysis"/>
    <property type="evidence" value="ECO:0007669"/>
    <property type="project" value="UniProtKB-KW"/>
</dbReference>
<dbReference type="InterPro" id="IPR036760">
    <property type="entry name" value="SspB-like_sf"/>
</dbReference>
<reference key="1">
    <citation type="submission" date="2011-09" db="EMBL/GenBank/DDBJ databases">
        <title>Genomic characterization of the Taylorella genus.</title>
        <authorList>
            <person name="Hebert L."/>
            <person name="Moumen B."/>
            <person name="Pons N."/>
            <person name="Duquesne F."/>
            <person name="Breuil M.-F."/>
            <person name="Goux D."/>
            <person name="Batto J.-M."/>
            <person name="Renault P."/>
            <person name="Laugier C."/>
            <person name="Petry S."/>
        </authorList>
    </citation>
    <scope>NUCLEOTIDE SEQUENCE</scope>
    <source>
        <strain>MCE3</strain>
    </source>
</reference>
<keyword evidence="3" id="KW-1185">Reference proteome</keyword>
<proteinExistence type="predicted"/>
<dbReference type="Proteomes" id="UP000009284">
    <property type="component" value="Chromosome"/>
</dbReference>
<dbReference type="OrthoDB" id="9797358at2"/>
<organism evidence="2 3">
    <name type="scientific">Taylorella asinigenitalis (strain MCE3)</name>
    <dbReference type="NCBI Taxonomy" id="1008459"/>
    <lineage>
        <taxon>Bacteria</taxon>
        <taxon>Pseudomonadati</taxon>
        <taxon>Pseudomonadota</taxon>
        <taxon>Betaproteobacteria</taxon>
        <taxon>Burkholderiales</taxon>
        <taxon>Alcaligenaceae</taxon>
        <taxon>Taylorella</taxon>
    </lineage>
</organism>
<feature type="region of interest" description="Disordered" evidence="1">
    <location>
        <begin position="105"/>
        <end position="142"/>
    </location>
</feature>
<dbReference type="PANTHER" id="PTHR37486">
    <property type="entry name" value="STRINGENT STARVATION PROTEIN B"/>
    <property type="match status" value="1"/>
</dbReference>
<name>G4QAE5_TAYAM</name>
<reference evidence="2 3" key="2">
    <citation type="journal article" date="2012" name="PLoS ONE">
        <title>Genomic characterization of the taylorella genus.</title>
        <authorList>
            <person name="Hebert L."/>
            <person name="Moumen B."/>
            <person name="Pons N."/>
            <person name="Duquesne F."/>
            <person name="Breuil M.F."/>
            <person name="Goux D."/>
            <person name="Batto J.M."/>
            <person name="Laugier C."/>
            <person name="Renault P."/>
            <person name="Petry S."/>
        </authorList>
    </citation>
    <scope>NUCLEOTIDE SEQUENCE [LARGE SCALE GENOMIC DNA]</scope>
    <source>
        <strain evidence="2 3">MCE3</strain>
    </source>
</reference>
<dbReference type="GO" id="GO:0008233">
    <property type="term" value="F:peptidase activity"/>
    <property type="evidence" value="ECO:0007669"/>
    <property type="project" value="UniProtKB-KW"/>
</dbReference>
<evidence type="ECO:0000313" key="2">
    <source>
        <dbReference type="EMBL" id="AEP37176.1"/>
    </source>
</evidence>
<keyword evidence="2" id="KW-0378">Hydrolase</keyword>
<gene>
    <name evidence="2" type="ordered locus">TASI_1438</name>
</gene>
<protein>
    <submittedName>
        <fullName evidence="2">ClpXP protease specificity-enhancing factor</fullName>
    </submittedName>
</protein>
<dbReference type="Pfam" id="PF04386">
    <property type="entry name" value="SspB"/>
    <property type="match status" value="1"/>
</dbReference>
<evidence type="ECO:0000256" key="1">
    <source>
        <dbReference type="SAM" id="MobiDB-lite"/>
    </source>
</evidence>
<dbReference type="SUPFAM" id="SSF101738">
    <property type="entry name" value="SspB-like"/>
    <property type="match status" value="1"/>
</dbReference>
<feature type="compositionally biased region" description="Basic and acidic residues" evidence="1">
    <location>
        <begin position="113"/>
        <end position="142"/>
    </location>
</feature>
<sequence>MFPSTAKGYVVRALHEWCTDMGYDPYILVHTDKNCNVPKQFVQDGLITFNVGYESVKDLLIGNDWISFMARFSGQPMEVSFPLARVAAFYSKQTQEGLMFEVTEFEESNDSMNSEKDMSSNTKSEKEAGSESKDFGGFKIID</sequence>
<dbReference type="RefSeq" id="WP_014112070.1">
    <property type="nucleotide sequence ID" value="NC_016043.1"/>
</dbReference>
<dbReference type="PANTHER" id="PTHR37486:SF1">
    <property type="entry name" value="STRINGENT STARVATION PROTEIN B"/>
    <property type="match status" value="1"/>
</dbReference>
<dbReference type="eggNOG" id="COG2969">
    <property type="taxonomic scope" value="Bacteria"/>
</dbReference>
<dbReference type="HOGENOM" id="CLU_118425_1_1_4"/>
<accession>G4QAE5</accession>
<dbReference type="STRING" id="1008459.TASI_1438"/>
<dbReference type="Gene3D" id="2.30.30.220">
    <property type="entry name" value="SspB-like"/>
    <property type="match status" value="1"/>
</dbReference>
<dbReference type="KEGG" id="tas:TASI_1438"/>
<dbReference type="InterPro" id="IPR007481">
    <property type="entry name" value="SspB"/>
</dbReference>
<dbReference type="EMBL" id="CP003059">
    <property type="protein sequence ID" value="AEP37176.1"/>
    <property type="molecule type" value="Genomic_DNA"/>
</dbReference>